<name>A0ABT2CHM1_9ACTN</name>
<keyword evidence="3" id="KW-0949">S-adenosyl-L-methionine</keyword>
<evidence type="ECO:0000313" key="5">
    <source>
        <dbReference type="EMBL" id="MCS0636908.1"/>
    </source>
</evidence>
<dbReference type="CDD" id="cd02440">
    <property type="entry name" value="AdoMet_MTases"/>
    <property type="match status" value="1"/>
</dbReference>
<dbReference type="PROSITE" id="PS51678">
    <property type="entry name" value="SAM_MT_PRMT"/>
    <property type="match status" value="1"/>
</dbReference>
<evidence type="ECO:0000313" key="6">
    <source>
        <dbReference type="Proteomes" id="UP001431313"/>
    </source>
</evidence>
<sequence>MTEASGLSTRQRLIDASLQALTQEMREVAEQASGLLIDTVQDEESDSALFARVARRAVPRWHFAMLNDAERNDALITALAQRVPAGATVLDIGSGTGLLAMAAVRAGAARVITCEMNPLLAEVARQVIDAHGFSDAVTVIAKPSTMLEVGRELDGPVDMLVSEIVDCGLIGEGLLPSIRHARRHLLKPDGIMMPSAARIHGRLVSSETVSQLNQVTTAVGFDVSLLNKLSTRGHFPVRLDTWPHQFLSDTVSVAEFDLAVDPLEPDARTVDITATGDGDAHALAVWFELDLSDDITLRNAPNGGRSHWMQGWVPLAKATPVRAGETLSLHVRWSDFTLSAGA</sequence>
<evidence type="ECO:0000256" key="3">
    <source>
        <dbReference type="ARBA" id="ARBA00022691"/>
    </source>
</evidence>
<dbReference type="Pfam" id="PF06325">
    <property type="entry name" value="PrmA"/>
    <property type="match status" value="1"/>
</dbReference>
<evidence type="ECO:0000256" key="2">
    <source>
        <dbReference type="ARBA" id="ARBA00022679"/>
    </source>
</evidence>
<evidence type="ECO:0000256" key="1">
    <source>
        <dbReference type="ARBA" id="ARBA00022603"/>
    </source>
</evidence>
<accession>A0ABT2CHM1</accession>
<dbReference type="GO" id="GO:0008168">
    <property type="term" value="F:methyltransferase activity"/>
    <property type="evidence" value="ECO:0007669"/>
    <property type="project" value="UniProtKB-KW"/>
</dbReference>
<dbReference type="Gene3D" id="3.40.50.150">
    <property type="entry name" value="Vaccinia Virus protein VP39"/>
    <property type="match status" value="1"/>
</dbReference>
<dbReference type="InterPro" id="IPR029063">
    <property type="entry name" value="SAM-dependent_MTases_sf"/>
</dbReference>
<dbReference type="Gene3D" id="2.70.160.11">
    <property type="entry name" value="Hnrnp arginine n-methyltransferase1"/>
    <property type="match status" value="1"/>
</dbReference>
<keyword evidence="5" id="KW-0687">Ribonucleoprotein</keyword>
<gene>
    <name evidence="5" type="ORF">NX801_14820</name>
</gene>
<dbReference type="Proteomes" id="UP001431313">
    <property type="component" value="Unassembled WGS sequence"/>
</dbReference>
<dbReference type="InterPro" id="IPR055135">
    <property type="entry name" value="PRMT_dom"/>
</dbReference>
<comment type="caution">
    <text evidence="5">The sequence shown here is derived from an EMBL/GenBank/DDBJ whole genome shotgun (WGS) entry which is preliminary data.</text>
</comment>
<proteinExistence type="predicted"/>
<keyword evidence="1 5" id="KW-0489">Methyltransferase</keyword>
<dbReference type="RefSeq" id="WP_258788170.1">
    <property type="nucleotide sequence ID" value="NZ_JANUGQ010000011.1"/>
</dbReference>
<keyword evidence="2" id="KW-0808">Transferase</keyword>
<dbReference type="PANTHER" id="PTHR11006">
    <property type="entry name" value="PROTEIN ARGININE N-METHYLTRANSFERASE"/>
    <property type="match status" value="1"/>
</dbReference>
<dbReference type="PANTHER" id="PTHR11006:SF4">
    <property type="entry name" value="PROTEIN ARGININE N-METHYLTRANSFERASE 7"/>
    <property type="match status" value="1"/>
</dbReference>
<organism evidence="5 6">
    <name type="scientific">Streptomyces pyxinae</name>
    <dbReference type="NCBI Taxonomy" id="2970734"/>
    <lineage>
        <taxon>Bacteria</taxon>
        <taxon>Bacillati</taxon>
        <taxon>Actinomycetota</taxon>
        <taxon>Actinomycetes</taxon>
        <taxon>Kitasatosporales</taxon>
        <taxon>Streptomycetaceae</taxon>
        <taxon>Streptomyces</taxon>
    </lineage>
</organism>
<reference evidence="5" key="1">
    <citation type="submission" date="2022-08" db="EMBL/GenBank/DDBJ databases">
        <authorList>
            <person name="Somphong A."/>
            <person name="Phongsopitanun W."/>
        </authorList>
    </citation>
    <scope>NUCLEOTIDE SEQUENCE</scope>
    <source>
        <strain evidence="5">LP05-1</strain>
    </source>
</reference>
<feature type="domain" description="Protein arginine N-methyltransferase" evidence="4">
    <location>
        <begin position="197"/>
        <end position="332"/>
    </location>
</feature>
<protein>
    <submittedName>
        <fullName evidence="5">50S ribosomal protein L11 methyltransferase</fullName>
    </submittedName>
</protein>
<dbReference type="SUPFAM" id="SSF53335">
    <property type="entry name" value="S-adenosyl-L-methionine-dependent methyltransferases"/>
    <property type="match status" value="1"/>
</dbReference>
<keyword evidence="6" id="KW-1185">Reference proteome</keyword>
<dbReference type="EMBL" id="JANUGQ010000011">
    <property type="protein sequence ID" value="MCS0636908.1"/>
    <property type="molecule type" value="Genomic_DNA"/>
</dbReference>
<keyword evidence="5" id="KW-0689">Ribosomal protein</keyword>
<evidence type="ECO:0000259" key="4">
    <source>
        <dbReference type="Pfam" id="PF22528"/>
    </source>
</evidence>
<dbReference type="GO" id="GO:0032259">
    <property type="term" value="P:methylation"/>
    <property type="evidence" value="ECO:0007669"/>
    <property type="project" value="UniProtKB-KW"/>
</dbReference>
<dbReference type="GO" id="GO:0005840">
    <property type="term" value="C:ribosome"/>
    <property type="evidence" value="ECO:0007669"/>
    <property type="project" value="UniProtKB-KW"/>
</dbReference>
<dbReference type="InterPro" id="IPR025799">
    <property type="entry name" value="Arg_MeTrfase"/>
</dbReference>
<dbReference type="Pfam" id="PF22528">
    <property type="entry name" value="PRMT_C"/>
    <property type="match status" value="1"/>
</dbReference>